<dbReference type="EMBL" id="PHUF01000002">
    <property type="protein sequence ID" value="PKB25214.1"/>
    <property type="molecule type" value="Genomic_DNA"/>
</dbReference>
<feature type="transmembrane region" description="Helical" evidence="6">
    <location>
        <begin position="341"/>
        <end position="358"/>
    </location>
</feature>
<dbReference type="Gene3D" id="1.20.1740.10">
    <property type="entry name" value="Amino acid/polyamine transporter I"/>
    <property type="match status" value="1"/>
</dbReference>
<reference evidence="8 9" key="1">
    <citation type="submission" date="2017-11" db="EMBL/GenBank/DDBJ databases">
        <title>Genomic Encyclopedia of Type Strains, Phase III (KMG-III): the genomes of soil and plant-associated and newly described type strains.</title>
        <authorList>
            <person name="Whitman W."/>
        </authorList>
    </citation>
    <scope>NUCLEOTIDE SEQUENCE [LARGE SCALE GENOMIC DNA]</scope>
    <source>
        <strain evidence="8 9">CGMCC 1.12274</strain>
    </source>
</reference>
<feature type="transmembrane region" description="Helical" evidence="6">
    <location>
        <begin position="166"/>
        <end position="188"/>
    </location>
</feature>
<dbReference type="GO" id="GO:0016020">
    <property type="term" value="C:membrane"/>
    <property type="evidence" value="ECO:0007669"/>
    <property type="project" value="UniProtKB-SubCell"/>
</dbReference>
<evidence type="ECO:0000256" key="4">
    <source>
        <dbReference type="ARBA" id="ARBA00022989"/>
    </source>
</evidence>
<dbReference type="InterPro" id="IPR004841">
    <property type="entry name" value="AA-permease/SLC12A_dom"/>
</dbReference>
<comment type="caution">
    <text evidence="8">The sequence shown here is derived from an EMBL/GenBank/DDBJ whole genome shotgun (WGS) entry which is preliminary data.</text>
</comment>
<evidence type="ECO:0000256" key="1">
    <source>
        <dbReference type="ARBA" id="ARBA00004141"/>
    </source>
</evidence>
<evidence type="ECO:0000256" key="5">
    <source>
        <dbReference type="ARBA" id="ARBA00023136"/>
    </source>
</evidence>
<dbReference type="GO" id="GO:0055085">
    <property type="term" value="P:transmembrane transport"/>
    <property type="evidence" value="ECO:0007669"/>
    <property type="project" value="InterPro"/>
</dbReference>
<feature type="transmembrane region" description="Helical" evidence="6">
    <location>
        <begin position="134"/>
        <end position="154"/>
    </location>
</feature>
<dbReference type="RefSeq" id="WP_100865674.1">
    <property type="nucleotide sequence ID" value="NZ_PHUF01000002.1"/>
</dbReference>
<dbReference type="AlphaFoldDB" id="A0A2N0I1Z9"/>
<keyword evidence="5 6" id="KW-0472">Membrane</keyword>
<evidence type="ECO:0000256" key="6">
    <source>
        <dbReference type="SAM" id="Phobius"/>
    </source>
</evidence>
<keyword evidence="3 6" id="KW-0812">Transmembrane</keyword>
<evidence type="ECO:0000256" key="2">
    <source>
        <dbReference type="ARBA" id="ARBA00022448"/>
    </source>
</evidence>
<feature type="domain" description="Amino acid permease/ SLC12A" evidence="7">
    <location>
        <begin position="28"/>
        <end position="453"/>
    </location>
</feature>
<feature type="transmembrane region" description="Helical" evidence="6">
    <location>
        <begin position="410"/>
        <end position="432"/>
    </location>
</feature>
<dbReference type="Proteomes" id="UP000232587">
    <property type="component" value="Unassembled WGS sequence"/>
</dbReference>
<feature type="transmembrane region" description="Helical" evidence="6">
    <location>
        <begin position="438"/>
        <end position="459"/>
    </location>
</feature>
<feature type="transmembrane region" description="Helical" evidence="6">
    <location>
        <begin position="208"/>
        <end position="234"/>
    </location>
</feature>
<sequence>MPNAVPAEDVAAGAYGAPGLSQSLQNRHISMIAIGGIIGAGLFVGSSTTISQVGPAAVVTYALAGLIIMLVMRMISEMAMAMRGVQAFPDFARAGIGHWAGFLSGWLYWYFWVVVVAIEAIAGAKILADWFPQFPTWQIGVMLMALLTGVNLLSTRSYGEFEFWFSLMKVVAIVAFIFVAGAWAFGISSPSGSTFANLSAHGGFAPNGWGVVLAAVTSTIFALCGAEISTIAAAESAEPAKAVARLSLTVTVRIVVFYILAILMIVAVVPWTQIVPGYSPFASTLAAMNMSGGETIMNLVVLVAVLSCLNSGLYVTSRTLFGLASHGDAPQWLVAVNKRKVPARSILVASLFSYGALAMERISPDTVFSFLLNSSGVTMLLLYLMVAVAQLRTRTRVEQQDPASLELKMWFHPFATLFAIAAMLAVVLFMAIDPALASQFWASLAVAALFLLGFAAMSLSRR</sequence>
<gene>
    <name evidence="8" type="ORF">B0I00_0407</name>
</gene>
<organism evidence="8 9">
    <name type="scientific">Novosphingobium kunmingense</name>
    <dbReference type="NCBI Taxonomy" id="1211806"/>
    <lineage>
        <taxon>Bacteria</taxon>
        <taxon>Pseudomonadati</taxon>
        <taxon>Pseudomonadota</taxon>
        <taxon>Alphaproteobacteria</taxon>
        <taxon>Sphingomonadales</taxon>
        <taxon>Sphingomonadaceae</taxon>
        <taxon>Novosphingobium</taxon>
    </lineage>
</organism>
<evidence type="ECO:0000313" key="8">
    <source>
        <dbReference type="EMBL" id="PKB25214.1"/>
    </source>
</evidence>
<accession>A0A2N0I1Z9</accession>
<feature type="transmembrane region" description="Helical" evidence="6">
    <location>
        <begin position="107"/>
        <end position="128"/>
    </location>
</feature>
<evidence type="ECO:0000256" key="3">
    <source>
        <dbReference type="ARBA" id="ARBA00022692"/>
    </source>
</evidence>
<protein>
    <submittedName>
        <fullName evidence="8">Gamma-aminobutyrate:proton symporter (AAT family)</fullName>
    </submittedName>
</protein>
<feature type="transmembrane region" description="Helical" evidence="6">
    <location>
        <begin position="56"/>
        <end position="75"/>
    </location>
</feature>
<dbReference type="FunFam" id="1.20.1740.10:FF:000001">
    <property type="entry name" value="Amino acid permease"/>
    <property type="match status" value="1"/>
</dbReference>
<evidence type="ECO:0000313" key="9">
    <source>
        <dbReference type="Proteomes" id="UP000232587"/>
    </source>
</evidence>
<dbReference type="PIRSF" id="PIRSF006060">
    <property type="entry name" value="AA_transporter"/>
    <property type="match status" value="1"/>
</dbReference>
<dbReference type="PANTHER" id="PTHR43495:SF5">
    <property type="entry name" value="GAMMA-AMINOBUTYRIC ACID PERMEASE"/>
    <property type="match status" value="1"/>
</dbReference>
<comment type="subcellular location">
    <subcellularLocation>
        <location evidence="1">Membrane</location>
        <topology evidence="1">Multi-pass membrane protein</topology>
    </subcellularLocation>
</comment>
<feature type="transmembrane region" description="Helical" evidence="6">
    <location>
        <begin position="370"/>
        <end position="389"/>
    </location>
</feature>
<name>A0A2N0I1Z9_9SPHN</name>
<keyword evidence="2" id="KW-0813">Transport</keyword>
<dbReference type="OrthoDB" id="5297508at2"/>
<feature type="transmembrane region" description="Helical" evidence="6">
    <location>
        <begin position="255"/>
        <end position="275"/>
    </location>
</feature>
<dbReference type="Pfam" id="PF00324">
    <property type="entry name" value="AA_permease"/>
    <property type="match status" value="1"/>
</dbReference>
<feature type="transmembrane region" description="Helical" evidence="6">
    <location>
        <begin position="29"/>
        <end position="50"/>
    </location>
</feature>
<keyword evidence="4 6" id="KW-1133">Transmembrane helix</keyword>
<feature type="transmembrane region" description="Helical" evidence="6">
    <location>
        <begin position="295"/>
        <end position="315"/>
    </location>
</feature>
<proteinExistence type="predicted"/>
<dbReference type="PANTHER" id="PTHR43495">
    <property type="entry name" value="GABA PERMEASE"/>
    <property type="match status" value="1"/>
</dbReference>
<keyword evidence="9" id="KW-1185">Reference proteome</keyword>
<evidence type="ECO:0000259" key="7">
    <source>
        <dbReference type="Pfam" id="PF00324"/>
    </source>
</evidence>